<evidence type="ECO:0000259" key="9">
    <source>
        <dbReference type="Pfam" id="PF12874"/>
    </source>
</evidence>
<feature type="domain" description="ZNF380 coiled-coil" evidence="10">
    <location>
        <begin position="334"/>
        <end position="413"/>
    </location>
</feature>
<proteinExistence type="predicted"/>
<dbReference type="Proteomes" id="UP000655225">
    <property type="component" value="Unassembled WGS sequence"/>
</dbReference>
<evidence type="ECO:0000256" key="1">
    <source>
        <dbReference type="ARBA" id="ARBA00004324"/>
    </source>
</evidence>
<evidence type="ECO:0000256" key="6">
    <source>
        <dbReference type="ARBA" id="ARBA00023242"/>
    </source>
</evidence>
<feature type="coiled-coil region" evidence="7">
    <location>
        <begin position="373"/>
        <end position="400"/>
    </location>
</feature>
<dbReference type="InterPro" id="IPR059039">
    <property type="entry name" value="ZNF380_CC"/>
</dbReference>
<evidence type="ECO:0000259" key="10">
    <source>
        <dbReference type="Pfam" id="PF23406"/>
    </source>
</evidence>
<dbReference type="EMBL" id="JABCRI010000011">
    <property type="protein sequence ID" value="KAF8398107.1"/>
    <property type="molecule type" value="Genomic_DNA"/>
</dbReference>
<dbReference type="GO" id="GO:0033314">
    <property type="term" value="P:mitotic DNA replication checkpoint signaling"/>
    <property type="evidence" value="ECO:0007669"/>
    <property type="project" value="TreeGrafter"/>
</dbReference>
<reference evidence="11 13" key="1">
    <citation type="submission" date="2020-04" db="EMBL/GenBank/DDBJ databases">
        <title>Plant Genome Project.</title>
        <authorList>
            <person name="Zhang R.-G."/>
        </authorList>
    </citation>
    <scope>NUCLEOTIDE SEQUENCE [LARGE SCALE GENOMIC DNA]</scope>
    <source>
        <strain evidence="11">YNK0</strain>
        <tissue evidence="11">Leaf</tissue>
    </source>
</reference>
<dbReference type="OrthoDB" id="77607at2759"/>
<accession>A0A834Y7I2</accession>
<gene>
    <name evidence="12" type="ORF">HHK36_017032</name>
    <name evidence="11" type="ORF">HHK36_032295</name>
</gene>
<feature type="compositionally biased region" description="Acidic residues" evidence="8">
    <location>
        <begin position="439"/>
        <end position="450"/>
    </location>
</feature>
<keyword evidence="4" id="KW-0863">Zinc-finger</keyword>
<evidence type="ECO:0008006" key="14">
    <source>
        <dbReference type="Google" id="ProtNLM"/>
    </source>
</evidence>
<evidence type="ECO:0000256" key="7">
    <source>
        <dbReference type="SAM" id="Coils"/>
    </source>
</evidence>
<feature type="region of interest" description="Disordered" evidence="8">
    <location>
        <begin position="302"/>
        <end position="326"/>
    </location>
</feature>
<organism evidence="11 13">
    <name type="scientific">Tetracentron sinense</name>
    <name type="common">Spur-leaf</name>
    <dbReference type="NCBI Taxonomy" id="13715"/>
    <lineage>
        <taxon>Eukaryota</taxon>
        <taxon>Viridiplantae</taxon>
        <taxon>Streptophyta</taxon>
        <taxon>Embryophyta</taxon>
        <taxon>Tracheophyta</taxon>
        <taxon>Spermatophyta</taxon>
        <taxon>Magnoliopsida</taxon>
        <taxon>Trochodendrales</taxon>
        <taxon>Trochodendraceae</taxon>
        <taxon>Tetracentron</taxon>
    </lineage>
</organism>
<evidence type="ECO:0000256" key="3">
    <source>
        <dbReference type="ARBA" id="ARBA00022723"/>
    </source>
</evidence>
<evidence type="ECO:0000313" key="12">
    <source>
        <dbReference type="EMBL" id="KAF8398107.1"/>
    </source>
</evidence>
<dbReference type="GO" id="GO:0033260">
    <property type="term" value="P:nuclear DNA replication"/>
    <property type="evidence" value="ECO:0007669"/>
    <property type="project" value="TreeGrafter"/>
</dbReference>
<keyword evidence="2" id="KW-0217">Developmental protein</keyword>
<feature type="domain" description="C2H2-type" evidence="9">
    <location>
        <begin position="40"/>
        <end position="63"/>
    </location>
</feature>
<comment type="subcellular location">
    <subcellularLocation>
        <location evidence="1">Nucleus speckle</location>
    </subcellularLocation>
</comment>
<keyword evidence="6" id="KW-0539">Nucleus</keyword>
<protein>
    <recommendedName>
        <fullName evidence="14">Coiled-coil domain-containing protein 16</fullName>
    </recommendedName>
</protein>
<sequence>MDAQARKKALYRAKLKDSAQKREKRIDSPLVRYNEFDQPVCRVCDVILKSDSLWPAHQASRKHHETKMTRTVYCVECGLCDKWTKGGIRCQNEHLVSGYENAKKFAKIVAAIRGKDPSEVVHDGDDLRWLDVDVALEATREGDIKKLHCIRLEFAVPWRGKFVLGAMEDSRCIDKRMVILEQAIKNVKASAAGLTRLNDENPEPPAKLPKPKSEPPAELHKARSSSMLPTDFFDNNETKRQKTGLGTGGKFESSAPQASVKLVESDSSPLVYEKTEHSALNHPMEPSNSENKLDSSNVPTIQAKGESEIKPSIKLSHTSRKGVESDVKQVKGALPEGFFDNKDADLRARGIEPVKLDIKDEYKEFEKVIQEDLQEVDERFEEEEFDAAEVREEAESLEQKACRERVEMLKKKQMELKAAKFAGQKDTAVMDKDTSSEESSSDEDDNEQDFAVDWRAKHL</sequence>
<feature type="region of interest" description="Disordered" evidence="8">
    <location>
        <begin position="422"/>
        <end position="459"/>
    </location>
</feature>
<dbReference type="OMA" id="EMNDEWE"/>
<keyword evidence="3" id="KW-0479">Metal-binding</keyword>
<feature type="compositionally biased region" description="Basic and acidic residues" evidence="8">
    <location>
        <begin position="211"/>
        <end position="221"/>
    </location>
</feature>
<evidence type="ECO:0000256" key="5">
    <source>
        <dbReference type="ARBA" id="ARBA00022833"/>
    </source>
</evidence>
<evidence type="ECO:0000256" key="2">
    <source>
        <dbReference type="ARBA" id="ARBA00022473"/>
    </source>
</evidence>
<dbReference type="PANTHER" id="PTHR13278">
    <property type="entry name" value="ZINC FINGER PROTEIN 830"/>
    <property type="match status" value="1"/>
</dbReference>
<evidence type="ECO:0000313" key="13">
    <source>
        <dbReference type="Proteomes" id="UP000655225"/>
    </source>
</evidence>
<keyword evidence="13" id="KW-1185">Reference proteome</keyword>
<dbReference type="GO" id="GO:0003676">
    <property type="term" value="F:nucleic acid binding"/>
    <property type="evidence" value="ECO:0007669"/>
    <property type="project" value="InterPro"/>
</dbReference>
<dbReference type="PANTHER" id="PTHR13278:SF0">
    <property type="entry name" value="ZINC FINGER PROTEIN 830"/>
    <property type="match status" value="1"/>
</dbReference>
<dbReference type="GO" id="GO:0005681">
    <property type="term" value="C:spliceosomal complex"/>
    <property type="evidence" value="ECO:0007669"/>
    <property type="project" value="InterPro"/>
</dbReference>
<dbReference type="EMBL" id="JABCRI010000597">
    <property type="protein sequence ID" value="KAF8369683.1"/>
    <property type="molecule type" value="Genomic_DNA"/>
</dbReference>
<evidence type="ECO:0000256" key="4">
    <source>
        <dbReference type="ARBA" id="ARBA00022771"/>
    </source>
</evidence>
<feature type="compositionally biased region" description="Polar residues" evidence="8">
    <location>
        <begin position="286"/>
        <end position="295"/>
    </location>
</feature>
<dbReference type="InterPro" id="IPR040050">
    <property type="entry name" value="ZNF830-like"/>
</dbReference>
<feature type="region of interest" description="Disordered" evidence="8">
    <location>
        <begin position="195"/>
        <end position="267"/>
    </location>
</feature>
<dbReference type="Pfam" id="PF12874">
    <property type="entry name" value="zf-met"/>
    <property type="match status" value="1"/>
</dbReference>
<evidence type="ECO:0000313" key="11">
    <source>
        <dbReference type="EMBL" id="KAF8369683.1"/>
    </source>
</evidence>
<evidence type="ECO:0000256" key="8">
    <source>
        <dbReference type="SAM" id="MobiDB-lite"/>
    </source>
</evidence>
<dbReference type="GO" id="GO:0044773">
    <property type="term" value="P:mitotic DNA damage checkpoint signaling"/>
    <property type="evidence" value="ECO:0007669"/>
    <property type="project" value="TreeGrafter"/>
</dbReference>
<feature type="region of interest" description="Disordered" evidence="8">
    <location>
        <begin position="276"/>
        <end position="295"/>
    </location>
</feature>
<dbReference type="InterPro" id="IPR013087">
    <property type="entry name" value="Znf_C2H2_type"/>
</dbReference>
<keyword evidence="7" id="KW-0175">Coiled coil</keyword>
<keyword evidence="5" id="KW-0862">Zinc</keyword>
<dbReference type="GO" id="GO:0008270">
    <property type="term" value="F:zinc ion binding"/>
    <property type="evidence" value="ECO:0007669"/>
    <property type="project" value="UniProtKB-KW"/>
</dbReference>
<comment type="caution">
    <text evidence="11">The sequence shown here is derived from an EMBL/GenBank/DDBJ whole genome shotgun (WGS) entry which is preliminary data.</text>
</comment>
<dbReference type="AlphaFoldDB" id="A0A834Y7I2"/>
<name>A0A834Y7I2_TETSI</name>
<dbReference type="Pfam" id="PF23406">
    <property type="entry name" value="ZNF380_CC"/>
    <property type="match status" value="1"/>
</dbReference>